<organism evidence="3 4">
    <name type="scientific">Candidatus Avelusimicrobium gallicola</name>
    <dbReference type="NCBI Taxonomy" id="2562704"/>
    <lineage>
        <taxon>Bacteria</taxon>
        <taxon>Pseudomonadati</taxon>
        <taxon>Elusimicrobiota</taxon>
        <taxon>Elusimicrobia</taxon>
        <taxon>Elusimicrobiales</taxon>
        <taxon>Elusimicrobiaceae</taxon>
        <taxon>Candidatus Avelusimicrobium</taxon>
    </lineage>
</organism>
<feature type="region of interest" description="Disordered" evidence="1">
    <location>
        <begin position="1"/>
        <end position="60"/>
    </location>
</feature>
<name>A0A1Y4DJB1_9BACT</name>
<reference evidence="4" key="1">
    <citation type="submission" date="2017-04" db="EMBL/GenBank/DDBJ databases">
        <title>Function of individual gut microbiota members based on whole genome sequencing of pure cultures obtained from chicken caecum.</title>
        <authorList>
            <person name="Medvecky M."/>
            <person name="Cejkova D."/>
            <person name="Polansky O."/>
            <person name="Karasova D."/>
            <person name="Kubasova T."/>
            <person name="Cizek A."/>
            <person name="Rychlik I."/>
        </authorList>
    </citation>
    <scope>NUCLEOTIDE SEQUENCE [LARGE SCALE GENOMIC DNA]</scope>
    <source>
        <strain evidence="4">An273</strain>
    </source>
</reference>
<keyword evidence="4" id="KW-1185">Reference proteome</keyword>
<dbReference type="GO" id="GO:0007165">
    <property type="term" value="P:signal transduction"/>
    <property type="evidence" value="ECO:0007669"/>
    <property type="project" value="InterPro"/>
</dbReference>
<evidence type="ECO:0000313" key="3">
    <source>
        <dbReference type="EMBL" id="OUO57028.1"/>
    </source>
</evidence>
<dbReference type="EMBL" id="NFJD01000002">
    <property type="protein sequence ID" value="OUO57028.1"/>
    <property type="molecule type" value="Genomic_DNA"/>
</dbReference>
<dbReference type="AlphaFoldDB" id="A0A1Y4DJB1"/>
<comment type="caution">
    <text evidence="3">The sequence shown here is derived from an EMBL/GenBank/DDBJ whole genome shotgun (WGS) entry which is preliminary data.</text>
</comment>
<proteinExistence type="predicted"/>
<evidence type="ECO:0000256" key="1">
    <source>
        <dbReference type="SAM" id="MobiDB-lite"/>
    </source>
</evidence>
<gene>
    <name evidence="3" type="ORF">B5F75_04060</name>
</gene>
<sequence>MNPAETAAPQAAPQEPSDLNAPSARPQADPVPGREETPPDQNTSRTDAAPDPAAYPNLQLPEDVSFPEAALEDFKTLSQEMGLSEDQVQKLLDLEARFVRSGAQHGAEEKRQLLERWAEQTQALYGAQCGEVISLAVRAADAFGGPELRGLLEATGLGNHPVIVRTFYEIGKSISEDVLPGGKPAAPQDKTFAEALYGKNN</sequence>
<evidence type="ECO:0000313" key="4">
    <source>
        <dbReference type="Proteomes" id="UP000196368"/>
    </source>
</evidence>
<dbReference type="OrthoDB" id="9131103at2"/>
<evidence type="ECO:0000259" key="2">
    <source>
        <dbReference type="PROSITE" id="PS50017"/>
    </source>
</evidence>
<dbReference type="RefSeq" id="WP_087288200.1">
    <property type="nucleotide sequence ID" value="NZ_NFJD01000002.1"/>
</dbReference>
<feature type="compositionally biased region" description="Low complexity" evidence="1">
    <location>
        <begin position="1"/>
        <end position="16"/>
    </location>
</feature>
<dbReference type="PROSITE" id="PS50017">
    <property type="entry name" value="DEATH_DOMAIN"/>
    <property type="match status" value="1"/>
</dbReference>
<dbReference type="Proteomes" id="UP000196368">
    <property type="component" value="Unassembled WGS sequence"/>
</dbReference>
<protein>
    <recommendedName>
        <fullName evidence="2">Death domain-containing protein</fullName>
    </recommendedName>
</protein>
<accession>A0A1Y4DJB1</accession>
<feature type="domain" description="Death" evidence="2">
    <location>
        <begin position="72"/>
        <end position="123"/>
    </location>
</feature>
<dbReference type="InterPro" id="IPR000488">
    <property type="entry name" value="Death_dom"/>
</dbReference>